<organism evidence="2 3">
    <name type="scientific">Marchantia polymorpha</name>
    <name type="common">Common liverwort</name>
    <name type="synonym">Marchantia aquatica</name>
    <dbReference type="NCBI Taxonomy" id="3197"/>
    <lineage>
        <taxon>Eukaryota</taxon>
        <taxon>Viridiplantae</taxon>
        <taxon>Streptophyta</taxon>
        <taxon>Embryophyta</taxon>
        <taxon>Marchantiophyta</taxon>
        <taxon>Marchantiopsida</taxon>
        <taxon>Marchantiidae</taxon>
        <taxon>Marchantiales</taxon>
        <taxon>Marchantiaceae</taxon>
        <taxon>Marchantia</taxon>
    </lineage>
</organism>
<evidence type="ECO:0000256" key="1">
    <source>
        <dbReference type="SAM" id="MobiDB-lite"/>
    </source>
</evidence>
<dbReference type="AlphaFoldDB" id="A0A2R6WIL7"/>
<evidence type="ECO:0000313" key="3">
    <source>
        <dbReference type="Proteomes" id="UP000244005"/>
    </source>
</evidence>
<dbReference type="EMBL" id="KZ772758">
    <property type="protein sequence ID" value="PTQ33694.1"/>
    <property type="molecule type" value="Genomic_DNA"/>
</dbReference>
<dbReference type="Proteomes" id="UP000244005">
    <property type="component" value="Unassembled WGS sequence"/>
</dbReference>
<dbReference type="Gramene" id="Mp5g08230.1">
    <property type="protein sequence ID" value="Mp5g08230.1.cds"/>
    <property type="gene ID" value="Mp5g08230"/>
</dbReference>
<gene>
    <name evidence="2" type="ORF">MARPO_0086s0026</name>
</gene>
<proteinExistence type="predicted"/>
<evidence type="ECO:0000313" key="2">
    <source>
        <dbReference type="EMBL" id="PTQ33694.1"/>
    </source>
</evidence>
<sequence>MTHERPGFRPLDISNFGVDPDDERNPCPVYDNAVPHLVAARDEASESPRIHHLDRYILSRQEHNLQTFEIPYHSLVKVPVGRGYHRFRPIFRPNCMGRKQSMHPTDEEIQSNRNTGDKNHFRNRTMENMTVLCSSRRARDNHARAGVE</sequence>
<reference evidence="3" key="1">
    <citation type="journal article" date="2017" name="Cell">
        <title>Insights into land plant evolution garnered from the Marchantia polymorpha genome.</title>
        <authorList>
            <person name="Bowman J.L."/>
            <person name="Kohchi T."/>
            <person name="Yamato K.T."/>
            <person name="Jenkins J."/>
            <person name="Shu S."/>
            <person name="Ishizaki K."/>
            <person name="Yamaoka S."/>
            <person name="Nishihama R."/>
            <person name="Nakamura Y."/>
            <person name="Berger F."/>
            <person name="Adam C."/>
            <person name="Aki S.S."/>
            <person name="Althoff F."/>
            <person name="Araki T."/>
            <person name="Arteaga-Vazquez M.A."/>
            <person name="Balasubrmanian S."/>
            <person name="Barry K."/>
            <person name="Bauer D."/>
            <person name="Boehm C.R."/>
            <person name="Briginshaw L."/>
            <person name="Caballero-Perez J."/>
            <person name="Catarino B."/>
            <person name="Chen F."/>
            <person name="Chiyoda S."/>
            <person name="Chovatia M."/>
            <person name="Davies K.M."/>
            <person name="Delmans M."/>
            <person name="Demura T."/>
            <person name="Dierschke T."/>
            <person name="Dolan L."/>
            <person name="Dorantes-Acosta A.E."/>
            <person name="Eklund D.M."/>
            <person name="Florent S.N."/>
            <person name="Flores-Sandoval E."/>
            <person name="Fujiyama A."/>
            <person name="Fukuzawa H."/>
            <person name="Galik B."/>
            <person name="Grimanelli D."/>
            <person name="Grimwood J."/>
            <person name="Grossniklaus U."/>
            <person name="Hamada T."/>
            <person name="Haseloff J."/>
            <person name="Hetherington A.J."/>
            <person name="Higo A."/>
            <person name="Hirakawa Y."/>
            <person name="Hundley H.N."/>
            <person name="Ikeda Y."/>
            <person name="Inoue K."/>
            <person name="Inoue S.I."/>
            <person name="Ishida S."/>
            <person name="Jia Q."/>
            <person name="Kakita M."/>
            <person name="Kanazawa T."/>
            <person name="Kawai Y."/>
            <person name="Kawashima T."/>
            <person name="Kennedy M."/>
            <person name="Kinose K."/>
            <person name="Kinoshita T."/>
            <person name="Kohara Y."/>
            <person name="Koide E."/>
            <person name="Komatsu K."/>
            <person name="Kopischke S."/>
            <person name="Kubo M."/>
            <person name="Kyozuka J."/>
            <person name="Lagercrantz U."/>
            <person name="Lin S.S."/>
            <person name="Lindquist E."/>
            <person name="Lipzen A.M."/>
            <person name="Lu C.W."/>
            <person name="De Luna E."/>
            <person name="Martienssen R.A."/>
            <person name="Minamino N."/>
            <person name="Mizutani M."/>
            <person name="Mizutani M."/>
            <person name="Mochizuki N."/>
            <person name="Monte I."/>
            <person name="Mosher R."/>
            <person name="Nagasaki H."/>
            <person name="Nakagami H."/>
            <person name="Naramoto S."/>
            <person name="Nishitani K."/>
            <person name="Ohtani M."/>
            <person name="Okamoto T."/>
            <person name="Okumura M."/>
            <person name="Phillips J."/>
            <person name="Pollak B."/>
            <person name="Reinders A."/>
            <person name="Rovekamp M."/>
            <person name="Sano R."/>
            <person name="Sawa S."/>
            <person name="Schmid M.W."/>
            <person name="Shirakawa M."/>
            <person name="Solano R."/>
            <person name="Spunde A."/>
            <person name="Suetsugu N."/>
            <person name="Sugano S."/>
            <person name="Sugiyama A."/>
            <person name="Sun R."/>
            <person name="Suzuki Y."/>
            <person name="Takenaka M."/>
            <person name="Takezawa D."/>
            <person name="Tomogane H."/>
            <person name="Tsuzuki M."/>
            <person name="Ueda T."/>
            <person name="Umeda M."/>
            <person name="Ward J.M."/>
            <person name="Watanabe Y."/>
            <person name="Yazaki K."/>
            <person name="Yokoyama R."/>
            <person name="Yoshitake Y."/>
            <person name="Yotsui I."/>
            <person name="Zachgo S."/>
            <person name="Schmutz J."/>
        </authorList>
    </citation>
    <scope>NUCLEOTIDE SEQUENCE [LARGE SCALE GENOMIC DNA]</scope>
    <source>
        <strain evidence="3">Tak-1</strain>
    </source>
</reference>
<feature type="region of interest" description="Disordered" evidence="1">
    <location>
        <begin position="95"/>
        <end position="122"/>
    </location>
</feature>
<name>A0A2R6WIL7_MARPO</name>
<accession>A0A2R6WIL7</accession>
<protein>
    <submittedName>
        <fullName evidence="2">Uncharacterized protein</fullName>
    </submittedName>
</protein>
<keyword evidence="3" id="KW-1185">Reference proteome</keyword>